<dbReference type="EMBL" id="LQPW01000064">
    <property type="protein sequence ID" value="ORX07082.1"/>
    <property type="molecule type" value="Genomic_DNA"/>
</dbReference>
<accession>A0A1X2ENB5</accession>
<dbReference type="SUPFAM" id="SSF50494">
    <property type="entry name" value="Trypsin-like serine proteases"/>
    <property type="match status" value="1"/>
</dbReference>
<reference evidence="2 3" key="1">
    <citation type="submission" date="2016-01" db="EMBL/GenBank/DDBJ databases">
        <title>The new phylogeny of the genus Mycobacterium.</title>
        <authorList>
            <person name="Tarcisio F."/>
            <person name="Conor M."/>
            <person name="Antonella G."/>
            <person name="Elisabetta G."/>
            <person name="Giulia F.S."/>
            <person name="Sara T."/>
            <person name="Anna F."/>
            <person name="Clotilde B."/>
            <person name="Roberto B."/>
            <person name="Veronica D.S."/>
            <person name="Fabio R."/>
            <person name="Monica P."/>
            <person name="Olivier J."/>
            <person name="Enrico T."/>
            <person name="Nicola S."/>
        </authorList>
    </citation>
    <scope>NUCLEOTIDE SEQUENCE [LARGE SCALE GENOMIC DNA]</scope>
    <source>
        <strain evidence="2 3">DSM 44166</strain>
    </source>
</reference>
<dbReference type="InterPro" id="IPR009003">
    <property type="entry name" value="Peptidase_S1_PA"/>
</dbReference>
<comment type="caution">
    <text evidence="2">The sequence shown here is derived from an EMBL/GenBank/DDBJ whole genome shotgun (WGS) entry which is preliminary data.</text>
</comment>
<evidence type="ECO:0000313" key="3">
    <source>
        <dbReference type="Proteomes" id="UP000193317"/>
    </source>
</evidence>
<organism evidence="2 3">
    <name type="scientific">Mycobacterium szulgai</name>
    <dbReference type="NCBI Taxonomy" id="1787"/>
    <lineage>
        <taxon>Bacteria</taxon>
        <taxon>Bacillati</taxon>
        <taxon>Actinomycetota</taxon>
        <taxon>Actinomycetes</taxon>
        <taxon>Mycobacteriales</taxon>
        <taxon>Mycobacteriaceae</taxon>
        <taxon>Mycobacterium</taxon>
    </lineage>
</organism>
<dbReference type="Proteomes" id="UP000193317">
    <property type="component" value="Unassembled WGS sequence"/>
</dbReference>
<feature type="region of interest" description="Disordered" evidence="1">
    <location>
        <begin position="345"/>
        <end position="364"/>
    </location>
</feature>
<dbReference type="AlphaFoldDB" id="A0A1X2ENB5"/>
<evidence type="ECO:0008006" key="4">
    <source>
        <dbReference type="Google" id="ProtNLM"/>
    </source>
</evidence>
<keyword evidence="3" id="KW-1185">Reference proteome</keyword>
<gene>
    <name evidence="2" type="ORF">AWC27_26335</name>
</gene>
<evidence type="ECO:0000256" key="1">
    <source>
        <dbReference type="SAM" id="MobiDB-lite"/>
    </source>
</evidence>
<name>A0A1X2ENB5_MYCSZ</name>
<proteinExistence type="predicted"/>
<sequence>MFVSASAYRAAVDTGFGTNQLYSACRLTITHHFADHDLECEPFNGTGFLVQFPSGDNRFGVVTNRHLTDAASYNPVEYKGATPKSVKIELWQSKNFRIEFTIDDPKPLYHHDRTIDVAVIPFGPKVDHHTLGTPYDKLENLFPDPNIDTVIFNHGLSWEYLLECEELWPLLQPGEFVLFPGYPVWYDKSQVRPVFRSGMIASDPQTEYRRLEGDPTINDGNQQVLFDAFSTSGNSGSPVFVAQRGIPPLPIHMTSSQGRFSPDGPSARVEFTGYHRSFLIGINAGHINDLDKGRDNDHAGLSRMHKLSAILDILRANTSPSAGTPTGRILIPVDAVDAHGGIPERYFDQPSESMPVDTEANPTE</sequence>
<protein>
    <recommendedName>
        <fullName evidence="4">Serine protease</fullName>
    </recommendedName>
</protein>
<evidence type="ECO:0000313" key="2">
    <source>
        <dbReference type="EMBL" id="ORX07082.1"/>
    </source>
</evidence>